<dbReference type="Pfam" id="PF01979">
    <property type="entry name" value="Amidohydro_1"/>
    <property type="match status" value="1"/>
</dbReference>
<comment type="caution">
    <text evidence="4">The sequence shown here is derived from an EMBL/GenBank/DDBJ whole genome shotgun (WGS) entry which is preliminary data.</text>
</comment>
<dbReference type="AlphaFoldDB" id="A0A263BTL4"/>
<organism evidence="4 5">
    <name type="scientific">Lottiidibacillus patelloidae</name>
    <dbReference type="NCBI Taxonomy" id="2670334"/>
    <lineage>
        <taxon>Bacteria</taxon>
        <taxon>Bacillati</taxon>
        <taxon>Bacillota</taxon>
        <taxon>Bacilli</taxon>
        <taxon>Bacillales</taxon>
        <taxon>Bacillaceae</taxon>
        <taxon>Lottiidibacillus</taxon>
    </lineage>
</organism>
<dbReference type="InterPro" id="IPR032466">
    <property type="entry name" value="Metal_Hydrolase"/>
</dbReference>
<dbReference type="InterPro" id="IPR011059">
    <property type="entry name" value="Metal-dep_hydrolase_composite"/>
</dbReference>
<dbReference type="SUPFAM" id="SSF51338">
    <property type="entry name" value="Composite domain of metallo-dependent hydrolases"/>
    <property type="match status" value="1"/>
</dbReference>
<feature type="signal peptide" evidence="2">
    <location>
        <begin position="1"/>
        <end position="22"/>
    </location>
</feature>
<dbReference type="Gene3D" id="2.30.40.10">
    <property type="entry name" value="Urease, subunit C, domain 1"/>
    <property type="match status" value="1"/>
</dbReference>
<feature type="region of interest" description="Disordered" evidence="1">
    <location>
        <begin position="26"/>
        <end position="48"/>
    </location>
</feature>
<dbReference type="EMBL" id="NPIA01000004">
    <property type="protein sequence ID" value="OZM57049.1"/>
    <property type="molecule type" value="Genomic_DNA"/>
</dbReference>
<evidence type="ECO:0000256" key="2">
    <source>
        <dbReference type="SAM" id="SignalP"/>
    </source>
</evidence>
<keyword evidence="2" id="KW-0732">Signal</keyword>
<protein>
    <recommendedName>
        <fullName evidence="3">Amidohydrolase-related domain-containing protein</fullName>
    </recommendedName>
</protein>
<proteinExistence type="predicted"/>
<gene>
    <name evidence="4" type="ORF">CIB95_09790</name>
</gene>
<reference evidence="5" key="1">
    <citation type="submission" date="2017-08" db="EMBL/GenBank/DDBJ databases">
        <authorList>
            <person name="Huang Z."/>
        </authorList>
    </citation>
    <scope>NUCLEOTIDE SEQUENCE [LARGE SCALE GENOMIC DNA]</scope>
    <source>
        <strain evidence="5">SA5d-4</strain>
    </source>
</reference>
<dbReference type="GO" id="GO:0016810">
    <property type="term" value="F:hydrolase activity, acting on carbon-nitrogen (but not peptide) bonds"/>
    <property type="evidence" value="ECO:0007669"/>
    <property type="project" value="InterPro"/>
</dbReference>
<dbReference type="Gene3D" id="3.20.20.140">
    <property type="entry name" value="Metal-dependent hydrolases"/>
    <property type="match status" value="1"/>
</dbReference>
<evidence type="ECO:0000313" key="4">
    <source>
        <dbReference type="EMBL" id="OZM57049.1"/>
    </source>
</evidence>
<reference evidence="4 5" key="2">
    <citation type="submission" date="2017-09" db="EMBL/GenBank/DDBJ databases">
        <title>Bacillus patelloidae sp. nov., isolated from the intestinal tract of a marine limpet.</title>
        <authorList>
            <person name="Liu R."/>
            <person name="Dong C."/>
            <person name="Shao Z."/>
        </authorList>
    </citation>
    <scope>NUCLEOTIDE SEQUENCE [LARGE SCALE GENOMIC DNA]</scope>
    <source>
        <strain evidence="4 5">SA5d-4</strain>
    </source>
</reference>
<dbReference type="SUPFAM" id="SSF51556">
    <property type="entry name" value="Metallo-dependent hydrolases"/>
    <property type="match status" value="1"/>
</dbReference>
<dbReference type="InterPro" id="IPR006680">
    <property type="entry name" value="Amidohydro-rel"/>
</dbReference>
<dbReference type="Proteomes" id="UP000217083">
    <property type="component" value="Unassembled WGS sequence"/>
</dbReference>
<dbReference type="Gene3D" id="2.130.10.120">
    <property type="entry name" value="Prolyl oligopeptidase, N-terminal domain"/>
    <property type="match status" value="1"/>
</dbReference>
<feature type="domain" description="Amidohydrolase-related" evidence="3">
    <location>
        <begin position="363"/>
        <end position="716"/>
    </location>
</feature>
<feature type="chain" id="PRO_5038397855" description="Amidohydrolase-related domain-containing protein" evidence="2">
    <location>
        <begin position="23"/>
        <end position="738"/>
    </location>
</feature>
<evidence type="ECO:0000259" key="3">
    <source>
        <dbReference type="Pfam" id="PF01979"/>
    </source>
</evidence>
<evidence type="ECO:0000313" key="5">
    <source>
        <dbReference type="Proteomes" id="UP000217083"/>
    </source>
</evidence>
<sequence length="738" mass="82675">MNNKMLLIIAVVLLAASAYFFTKDSSNETNEENNQREEDITSTEDENEPTDEMLNILGITFAGEEYYVLVSEGDQKALYVGNHEEGKIGNLSLVSEIELSANAKDFQNIEINKNNNYLYIQGIDSNGQNVIDVFDLTSKTAVKEIFVEGNEKISNIKYKDGYMEGMFYAKTNSQEKKAEIILNTLVFDSHMDVLVVDLPTEESFISWIDVTEDIENVVYTITNGSKHTTYIHKLATNETKMVDETEKEAKFILNDKLLYRVATEQPKGGFVTSEVPYTFAIENETNDELTYDVVISNGIVVDPETETMKFGYNIGILGDEIAKISKEQLNGVEEIDASHKIVSPGFIDMLSFNPNLMAAKFKIGDGVTTNLSMHGGTSDFDNFFSQYTRYPTLVNVGGSLYAIRLRYEQGLGNHGTPTQEQIEKMAQRAREEIQKGALAVSFSPEYYPGTTSEEIKAIMKVAKEYGIPTHFHGRYSAITGENTSIDTVKEVLGYARELDAPVHFMHLHSTGGTGAMDEAIAMIEEARAEGYQVTFDIYAYDSWATNIAFERMSGDWQTRFGITYSDIQVAGTTERLTEETFNEMRKKGGIIIVHAMDEEEVIQAMQVPHSMIGSDSIIDIVKEHPRGAGNFARFLGHYVRDKDIVPFMLGLQKVTYLNAKHLEKFTPSMQTRGRINVGATADITIFDYNEILDTATPENPASYSAGIEYVLVSGKIIKDHETIYDNVRNGKIIKAEFQ</sequence>
<evidence type="ECO:0000256" key="1">
    <source>
        <dbReference type="SAM" id="MobiDB-lite"/>
    </source>
</evidence>
<accession>A0A263BTL4</accession>
<name>A0A263BTL4_9BACI</name>
<dbReference type="RefSeq" id="WP_094924667.1">
    <property type="nucleotide sequence ID" value="NZ_NPIA01000004.1"/>
</dbReference>
<keyword evidence="5" id="KW-1185">Reference proteome</keyword>